<dbReference type="Proteomes" id="UP000593880">
    <property type="component" value="Plasmid unnamed"/>
</dbReference>
<evidence type="ECO:0000313" key="5">
    <source>
        <dbReference type="Proteomes" id="UP000625079"/>
    </source>
</evidence>
<dbReference type="GeneID" id="39480929"/>
<protein>
    <recommendedName>
        <fullName evidence="1">Transcriptional regulator-like domain-containing protein</fullName>
    </recommendedName>
</protein>
<reference evidence="2" key="1">
    <citation type="journal article" date="2014" name="Int. J. Syst. Evol. Microbiol.">
        <title>Complete genome sequence of Corynebacterium casei LMG S-19264T (=DSM 44701T), isolated from a smear-ripened cheese.</title>
        <authorList>
            <consortium name="US DOE Joint Genome Institute (JGI-PGF)"/>
            <person name="Walter F."/>
            <person name="Albersmeier A."/>
            <person name="Kalinowski J."/>
            <person name="Ruckert C."/>
        </authorList>
    </citation>
    <scope>NUCLEOTIDE SEQUENCE</scope>
    <source>
        <strain evidence="2">CGMCC 1.15034</strain>
    </source>
</reference>
<proteinExistence type="predicted"/>
<dbReference type="Pfam" id="PF20109">
    <property type="entry name" value="Trans_reg_dom"/>
    <property type="match status" value="1"/>
</dbReference>
<dbReference type="OrthoDB" id="8654520at2"/>
<keyword evidence="3" id="KW-0614">Plasmid</keyword>
<sequence>MAQVDWRSPDSYDYLNNADPTDIAWEFVRRNPEYQRDYQAVIAKSPTGEVTEEFRRKWGICFRP</sequence>
<dbReference type="AlphaFoldDB" id="A0A410VHQ7"/>
<evidence type="ECO:0000313" key="2">
    <source>
        <dbReference type="EMBL" id="GGI34108.1"/>
    </source>
</evidence>
<accession>A0A410VHQ7</accession>
<name>A0A410VHQ7_9BRAD</name>
<evidence type="ECO:0000313" key="3">
    <source>
        <dbReference type="EMBL" id="QOZ64401.1"/>
    </source>
</evidence>
<dbReference type="Proteomes" id="UP000625079">
    <property type="component" value="Unassembled WGS sequence"/>
</dbReference>
<geneLocation type="plasmid" evidence="3 4">
    <name>unnamed</name>
</geneLocation>
<dbReference type="InterPro" id="IPR045465">
    <property type="entry name" value="Trans_reg_dom"/>
</dbReference>
<keyword evidence="4" id="KW-1185">Reference proteome</keyword>
<dbReference type="EMBL" id="BMHC01000038">
    <property type="protein sequence ID" value="GGI34108.1"/>
    <property type="molecule type" value="Genomic_DNA"/>
</dbReference>
<reference evidence="2" key="3">
    <citation type="submission" date="2022-12" db="EMBL/GenBank/DDBJ databases">
        <authorList>
            <person name="Sun Q."/>
            <person name="Zhou Y."/>
        </authorList>
    </citation>
    <scope>NUCLEOTIDE SEQUENCE</scope>
    <source>
        <strain evidence="2">CGMCC 1.15034</strain>
    </source>
</reference>
<evidence type="ECO:0000313" key="4">
    <source>
        <dbReference type="Proteomes" id="UP000593880"/>
    </source>
</evidence>
<organism evidence="2 5">
    <name type="scientific">Bradyrhizobium guangdongense</name>
    <dbReference type="NCBI Taxonomy" id="1325090"/>
    <lineage>
        <taxon>Bacteria</taxon>
        <taxon>Pseudomonadati</taxon>
        <taxon>Pseudomonadota</taxon>
        <taxon>Alphaproteobacteria</taxon>
        <taxon>Hyphomicrobiales</taxon>
        <taxon>Nitrobacteraceae</taxon>
        <taxon>Bradyrhizobium</taxon>
    </lineage>
</organism>
<reference evidence="3 4" key="2">
    <citation type="submission" date="2018-06" db="EMBL/GenBank/DDBJ databases">
        <title>Comparative genomics of rhizobia nodulating Arachis hypogaea in China.</title>
        <authorList>
            <person name="Li Y."/>
        </authorList>
    </citation>
    <scope>NUCLEOTIDE SEQUENCE [LARGE SCALE GENOMIC DNA]</scope>
    <source>
        <strain evidence="3 4">CCBAU 51658</strain>
        <plasmid evidence="3 4">unnamed</plasmid>
    </source>
</reference>
<evidence type="ECO:0000259" key="1">
    <source>
        <dbReference type="Pfam" id="PF20109"/>
    </source>
</evidence>
<dbReference type="RefSeq" id="WP_128929807.1">
    <property type="nucleotide sequence ID" value="NZ_BMHC01000038.1"/>
</dbReference>
<gene>
    <name evidence="2" type="ORF">GCM10010987_77770</name>
    <name evidence="3" type="ORF">XH86_37310</name>
</gene>
<feature type="domain" description="Transcriptional regulator-like" evidence="1">
    <location>
        <begin position="5"/>
        <end position="63"/>
    </location>
</feature>
<dbReference type="EMBL" id="CP030058">
    <property type="protein sequence ID" value="QOZ64401.1"/>
    <property type="molecule type" value="Genomic_DNA"/>
</dbReference>